<evidence type="ECO:0000313" key="1">
    <source>
        <dbReference type="EnsemblPlants" id="PGSC0003DMT400044887"/>
    </source>
</evidence>
<dbReference type="AlphaFoldDB" id="M1BGU2"/>
<dbReference type="PaxDb" id="4113-PGSC0003DMT400044887"/>
<dbReference type="HOGENOM" id="CLU_3018096_0_0_1"/>
<name>M1BGU2_SOLTU</name>
<dbReference type="Proteomes" id="UP000011115">
    <property type="component" value="Unassembled WGS sequence"/>
</dbReference>
<sequence length="56" mass="6253">MENGILAVDLGTKKLYILLRNYKVNAINFICLKEILASLGSYTTLNCACPQICWDS</sequence>
<dbReference type="InParanoid" id="M1BGU2"/>
<organism evidence="1 2">
    <name type="scientific">Solanum tuberosum</name>
    <name type="common">Potato</name>
    <dbReference type="NCBI Taxonomy" id="4113"/>
    <lineage>
        <taxon>Eukaryota</taxon>
        <taxon>Viridiplantae</taxon>
        <taxon>Streptophyta</taxon>
        <taxon>Embryophyta</taxon>
        <taxon>Tracheophyta</taxon>
        <taxon>Spermatophyta</taxon>
        <taxon>Magnoliopsida</taxon>
        <taxon>eudicotyledons</taxon>
        <taxon>Gunneridae</taxon>
        <taxon>Pentapetalae</taxon>
        <taxon>asterids</taxon>
        <taxon>lamiids</taxon>
        <taxon>Solanales</taxon>
        <taxon>Solanaceae</taxon>
        <taxon>Solanoideae</taxon>
        <taxon>Solaneae</taxon>
        <taxon>Solanum</taxon>
    </lineage>
</organism>
<proteinExistence type="predicted"/>
<reference evidence="1" key="2">
    <citation type="submission" date="2015-06" db="UniProtKB">
        <authorList>
            <consortium name="EnsemblPlants"/>
        </authorList>
    </citation>
    <scope>IDENTIFICATION</scope>
    <source>
        <strain evidence="1">DM1-3 516 R44</strain>
    </source>
</reference>
<dbReference type="Gramene" id="PGSC0003DMT400044887">
    <property type="protein sequence ID" value="PGSC0003DMT400044887"/>
    <property type="gene ID" value="PGSC0003DMG401017414"/>
</dbReference>
<reference evidence="2" key="1">
    <citation type="journal article" date="2011" name="Nature">
        <title>Genome sequence and analysis of the tuber crop potato.</title>
        <authorList>
            <consortium name="The Potato Genome Sequencing Consortium"/>
        </authorList>
    </citation>
    <scope>NUCLEOTIDE SEQUENCE [LARGE SCALE GENOMIC DNA]</scope>
    <source>
        <strain evidence="2">cv. DM1-3 516 R44</strain>
    </source>
</reference>
<accession>M1BGU2</accession>
<keyword evidence="2" id="KW-1185">Reference proteome</keyword>
<protein>
    <submittedName>
        <fullName evidence="1">Uncharacterized protein</fullName>
    </submittedName>
</protein>
<evidence type="ECO:0000313" key="2">
    <source>
        <dbReference type="Proteomes" id="UP000011115"/>
    </source>
</evidence>
<dbReference type="EnsemblPlants" id="PGSC0003DMT400044887">
    <property type="protein sequence ID" value="PGSC0003DMT400044887"/>
    <property type="gene ID" value="PGSC0003DMG401017414"/>
</dbReference>